<reference evidence="7 8" key="1">
    <citation type="journal article" date="2019" name="Int. J. Syst. Evol. Microbiol.">
        <title>The Global Catalogue of Microorganisms (GCM) 10K type strain sequencing project: providing services to taxonomists for standard genome sequencing and annotation.</title>
        <authorList>
            <consortium name="The Broad Institute Genomics Platform"/>
            <consortium name="The Broad Institute Genome Sequencing Center for Infectious Disease"/>
            <person name="Wu L."/>
            <person name="Ma J."/>
        </authorList>
    </citation>
    <scope>NUCLEOTIDE SEQUENCE [LARGE SCALE GENOMIC DNA]</scope>
    <source>
        <strain evidence="7 8">CGMCC 1.12563</strain>
    </source>
</reference>
<dbReference type="Proteomes" id="UP001597187">
    <property type="component" value="Unassembled WGS sequence"/>
</dbReference>
<proteinExistence type="predicted"/>
<organism evidence="7 8">
    <name type="scientific">Halomarina rubra</name>
    <dbReference type="NCBI Taxonomy" id="2071873"/>
    <lineage>
        <taxon>Archaea</taxon>
        <taxon>Methanobacteriati</taxon>
        <taxon>Methanobacteriota</taxon>
        <taxon>Stenosarchaea group</taxon>
        <taxon>Halobacteria</taxon>
        <taxon>Halobacteriales</taxon>
        <taxon>Natronomonadaceae</taxon>
        <taxon>Halomarina</taxon>
    </lineage>
</organism>
<feature type="transmembrane region" description="Helical" evidence="6">
    <location>
        <begin position="235"/>
        <end position="256"/>
    </location>
</feature>
<comment type="subcellular location">
    <subcellularLocation>
        <location evidence="1">Cell membrane</location>
        <topology evidence="1">Multi-pass membrane protein</topology>
    </subcellularLocation>
</comment>
<feature type="transmembrane region" description="Helical" evidence="6">
    <location>
        <begin position="133"/>
        <end position="152"/>
    </location>
</feature>
<sequence length="405" mass="44086">MSYDVRERVTSRGSSSVVFAAIAVALVAAPFVLPVFQIGLLAQVLIFAIFATAFNLLYGYTGLLSFGHAMFVAASGYTVAIFIRTGSSTLGFAETFGGASVLVTFVVAVVLGVLVATLLGVFIGYLSVQLQEIYFAMITLSFSMAIYSLLLLDPGGLTNGSDGLSIFLSDVNLFGVEFALYNIRDPTVYYFIVLAVFAGAMFALWRIVNSPFGMVCKAIRENPQRTEAIGIDGRFHSWITFILSGAFSGLAGALLIPLRTGITPDLAYWSFSAEPVIMTVIGGPYAFAGPAVGAFVYLYLRWIIDSFPTFAEHWEFFFGFVLLLVVLFFQNGVAGGLVRARDWTVAGYGHYQRDGWSGAAGHLRATLVWFYDLTLSFVLGGLAAVAQWVTDRLRWFSRTFDRQSG</sequence>
<gene>
    <name evidence="7" type="ORF">ACFSBT_00445</name>
</gene>
<dbReference type="RefSeq" id="WP_250871730.1">
    <property type="nucleotide sequence ID" value="NZ_JALXFV010000001.1"/>
</dbReference>
<accession>A0ABD6AR79</accession>
<feature type="transmembrane region" description="Helical" evidence="6">
    <location>
        <begin position="12"/>
        <end position="33"/>
    </location>
</feature>
<keyword evidence="4 6" id="KW-1133">Transmembrane helix</keyword>
<name>A0ABD6AR79_9EURY</name>
<evidence type="ECO:0000256" key="5">
    <source>
        <dbReference type="ARBA" id="ARBA00023136"/>
    </source>
</evidence>
<feature type="transmembrane region" description="Helical" evidence="6">
    <location>
        <begin position="316"/>
        <end position="338"/>
    </location>
</feature>
<dbReference type="GO" id="GO:0005886">
    <property type="term" value="C:plasma membrane"/>
    <property type="evidence" value="ECO:0007669"/>
    <property type="project" value="UniProtKB-SubCell"/>
</dbReference>
<dbReference type="EMBL" id="JBHUDC010000001">
    <property type="protein sequence ID" value="MFD1511743.1"/>
    <property type="molecule type" value="Genomic_DNA"/>
</dbReference>
<dbReference type="PANTHER" id="PTHR30482">
    <property type="entry name" value="HIGH-AFFINITY BRANCHED-CHAIN AMINO ACID TRANSPORT SYSTEM PERMEASE"/>
    <property type="match status" value="1"/>
</dbReference>
<keyword evidence="5 6" id="KW-0472">Membrane</keyword>
<dbReference type="PANTHER" id="PTHR30482:SF17">
    <property type="entry name" value="ABC TRANSPORTER ATP-BINDING PROTEIN"/>
    <property type="match status" value="1"/>
</dbReference>
<evidence type="ECO:0000313" key="8">
    <source>
        <dbReference type="Proteomes" id="UP001597187"/>
    </source>
</evidence>
<evidence type="ECO:0000256" key="2">
    <source>
        <dbReference type="ARBA" id="ARBA00022475"/>
    </source>
</evidence>
<dbReference type="InterPro" id="IPR043428">
    <property type="entry name" value="LivM-like"/>
</dbReference>
<evidence type="ECO:0000256" key="4">
    <source>
        <dbReference type="ARBA" id="ARBA00022989"/>
    </source>
</evidence>
<feature type="transmembrane region" description="Helical" evidence="6">
    <location>
        <begin position="189"/>
        <end position="208"/>
    </location>
</feature>
<feature type="transmembrane region" description="Helical" evidence="6">
    <location>
        <begin position="95"/>
        <end position="127"/>
    </location>
</feature>
<keyword evidence="2" id="KW-1003">Cell membrane</keyword>
<feature type="transmembrane region" description="Helical" evidence="6">
    <location>
        <begin position="368"/>
        <end position="389"/>
    </location>
</feature>
<keyword evidence="8" id="KW-1185">Reference proteome</keyword>
<dbReference type="Pfam" id="PF02653">
    <property type="entry name" value="BPD_transp_2"/>
    <property type="match status" value="1"/>
</dbReference>
<feature type="transmembrane region" description="Helical" evidence="6">
    <location>
        <begin position="276"/>
        <end position="304"/>
    </location>
</feature>
<feature type="transmembrane region" description="Helical" evidence="6">
    <location>
        <begin position="40"/>
        <end position="60"/>
    </location>
</feature>
<dbReference type="AlphaFoldDB" id="A0ABD6AR79"/>
<evidence type="ECO:0000256" key="3">
    <source>
        <dbReference type="ARBA" id="ARBA00022692"/>
    </source>
</evidence>
<evidence type="ECO:0000256" key="1">
    <source>
        <dbReference type="ARBA" id="ARBA00004651"/>
    </source>
</evidence>
<protein>
    <submittedName>
        <fullName evidence="7">Branched-chain amino acid ABC transporter permease</fullName>
    </submittedName>
</protein>
<feature type="transmembrane region" description="Helical" evidence="6">
    <location>
        <begin position="66"/>
        <end position="83"/>
    </location>
</feature>
<evidence type="ECO:0000256" key="6">
    <source>
        <dbReference type="SAM" id="Phobius"/>
    </source>
</evidence>
<dbReference type="CDD" id="cd06581">
    <property type="entry name" value="TM_PBP1_LivM_like"/>
    <property type="match status" value="1"/>
</dbReference>
<keyword evidence="3 6" id="KW-0812">Transmembrane</keyword>
<evidence type="ECO:0000313" key="7">
    <source>
        <dbReference type="EMBL" id="MFD1511743.1"/>
    </source>
</evidence>
<dbReference type="InterPro" id="IPR001851">
    <property type="entry name" value="ABC_transp_permease"/>
</dbReference>
<comment type="caution">
    <text evidence="7">The sequence shown here is derived from an EMBL/GenBank/DDBJ whole genome shotgun (WGS) entry which is preliminary data.</text>
</comment>